<comment type="caution">
    <text evidence="2">The sequence shown here is derived from an EMBL/GenBank/DDBJ whole genome shotgun (WGS) entry which is preliminary data.</text>
</comment>
<evidence type="ECO:0000313" key="3">
    <source>
        <dbReference type="Proteomes" id="UP000638648"/>
    </source>
</evidence>
<gene>
    <name evidence="2" type="ORF">HEB94_005519</name>
</gene>
<protein>
    <submittedName>
        <fullName evidence="2">Uncharacterized protein</fullName>
    </submittedName>
</protein>
<feature type="compositionally biased region" description="Basic residues" evidence="1">
    <location>
        <begin position="1"/>
        <end position="11"/>
    </location>
</feature>
<evidence type="ECO:0000256" key="1">
    <source>
        <dbReference type="SAM" id="MobiDB-lite"/>
    </source>
</evidence>
<keyword evidence="3" id="KW-1185">Reference proteome</keyword>
<accession>A0A927RKX6</accession>
<dbReference type="AntiFam" id="ANF00095">
    <property type="entry name" value="Shadow ORF (opposite ABC transporters)"/>
</dbReference>
<dbReference type="Proteomes" id="UP000638648">
    <property type="component" value="Unassembled WGS sequence"/>
</dbReference>
<reference evidence="2" key="1">
    <citation type="submission" date="2020-10" db="EMBL/GenBank/DDBJ databases">
        <title>Sequencing the genomes of 1000 actinobacteria strains.</title>
        <authorList>
            <person name="Klenk H.-P."/>
        </authorList>
    </citation>
    <scope>NUCLEOTIDE SEQUENCE</scope>
    <source>
        <strain evidence="2">DSM 45354</strain>
    </source>
</reference>
<organism evidence="2 3">
    <name type="scientific">Actinopolymorpha pittospori</name>
    <dbReference type="NCBI Taxonomy" id="648752"/>
    <lineage>
        <taxon>Bacteria</taxon>
        <taxon>Bacillati</taxon>
        <taxon>Actinomycetota</taxon>
        <taxon>Actinomycetes</taxon>
        <taxon>Propionibacteriales</taxon>
        <taxon>Actinopolymorphaceae</taxon>
        <taxon>Actinopolymorpha</taxon>
    </lineage>
</organism>
<sequence length="96" mass="10844">MERTTGRRRGRVGNVAPEDDPVAPRRIRVRARDRGQQRLGVGMPRADVEGFRTGRLHNLPEIHHGHPVAEVLHDGEVVGDEEVGEVELFLQVLQER</sequence>
<dbReference type="EMBL" id="JADBEM010000001">
    <property type="protein sequence ID" value="MBE1608671.1"/>
    <property type="molecule type" value="Genomic_DNA"/>
</dbReference>
<evidence type="ECO:0000313" key="2">
    <source>
        <dbReference type="EMBL" id="MBE1608671.1"/>
    </source>
</evidence>
<feature type="region of interest" description="Disordered" evidence="1">
    <location>
        <begin position="1"/>
        <end position="24"/>
    </location>
</feature>
<dbReference type="AlphaFoldDB" id="A0A927RKX6"/>
<proteinExistence type="predicted"/>
<name>A0A927RKX6_9ACTN</name>